<evidence type="ECO:0000256" key="7">
    <source>
        <dbReference type="ARBA" id="ARBA00023136"/>
    </source>
</evidence>
<feature type="transmembrane region" description="Helical" evidence="8">
    <location>
        <begin position="179"/>
        <end position="202"/>
    </location>
</feature>
<comment type="similarity">
    <text evidence="2">Belongs to the binding-protein-dependent transport system permease family. HisMQ subfamily.</text>
</comment>
<keyword evidence="3 8" id="KW-0813">Transport</keyword>
<proteinExistence type="inferred from homology"/>
<evidence type="ECO:0000256" key="8">
    <source>
        <dbReference type="RuleBase" id="RU363032"/>
    </source>
</evidence>
<dbReference type="GO" id="GO:0022857">
    <property type="term" value="F:transmembrane transporter activity"/>
    <property type="evidence" value="ECO:0007669"/>
    <property type="project" value="InterPro"/>
</dbReference>
<sequence length="353" mass="38498">MTRPIAFLRKCISSPLNALITLVILFWLLTTVPPFFDWAVFKAVWNGQSSRDCANVDAACWLFIRLRFQQILYGGYPATEHWRIMLCGATGLVALITLSSPVVRNKVFASLALTIVFPVFAGILLRGGVFGLAPVATAQWGGLMLTLVVALWTIASALPFGLGLALARRSKMPVVANLAIFYIDVMRGLPLVGLLFLAIVLFPLFVPPGVEVNALVRTLIAFSLFNAAIMAEVIRGGIQSVPKGQYEAAISLGLSHWQAMALSVIPQAIRAALPGIVNVSISIMKETTIILMAGMFDFLGVLQGSLIDPDWLIGDQIRQTAYFFAGLVFFVICFSLSRYSVYIERKLSPQGNK</sequence>
<gene>
    <name evidence="10" type="ORF">I2H38_18095</name>
</gene>
<accession>A0A931BSP3</accession>
<evidence type="ECO:0000313" key="11">
    <source>
        <dbReference type="Proteomes" id="UP000599312"/>
    </source>
</evidence>
<feature type="transmembrane region" description="Helical" evidence="8">
    <location>
        <begin position="289"/>
        <end position="307"/>
    </location>
</feature>
<dbReference type="PROSITE" id="PS50928">
    <property type="entry name" value="ABC_TM1"/>
    <property type="match status" value="1"/>
</dbReference>
<dbReference type="Proteomes" id="UP000599312">
    <property type="component" value="Unassembled WGS sequence"/>
</dbReference>
<keyword evidence="4" id="KW-1003">Cell membrane</keyword>
<dbReference type="InterPro" id="IPR043429">
    <property type="entry name" value="ArtM/GltK/GlnP/TcyL/YhdX-like"/>
</dbReference>
<evidence type="ECO:0000256" key="3">
    <source>
        <dbReference type="ARBA" id="ARBA00022448"/>
    </source>
</evidence>
<dbReference type="GO" id="GO:0043190">
    <property type="term" value="C:ATP-binding cassette (ABC) transporter complex"/>
    <property type="evidence" value="ECO:0007669"/>
    <property type="project" value="InterPro"/>
</dbReference>
<dbReference type="PANTHER" id="PTHR30614:SF41">
    <property type="entry name" value="INNER MEMBRANE AMINO-ACID ABC TRANSPORTER PERMEASE PROTEIN YHDY"/>
    <property type="match status" value="1"/>
</dbReference>
<feature type="domain" description="ABC transmembrane type-1" evidence="9">
    <location>
        <begin position="143"/>
        <end position="340"/>
    </location>
</feature>
<keyword evidence="5 8" id="KW-0812">Transmembrane</keyword>
<dbReference type="NCBIfam" id="TIGR01726">
    <property type="entry name" value="HEQRo_perm_3TM"/>
    <property type="match status" value="1"/>
</dbReference>
<dbReference type="InterPro" id="IPR035906">
    <property type="entry name" value="MetI-like_sf"/>
</dbReference>
<reference evidence="10" key="1">
    <citation type="submission" date="2020-11" db="EMBL/GenBank/DDBJ databases">
        <authorList>
            <person name="Kim M.K."/>
        </authorList>
    </citation>
    <scope>NUCLEOTIDE SEQUENCE</scope>
    <source>
        <strain evidence="10">BT350</strain>
    </source>
</reference>
<dbReference type="Pfam" id="PF00528">
    <property type="entry name" value="BPD_transp_1"/>
    <property type="match status" value="1"/>
</dbReference>
<dbReference type="GO" id="GO:0006865">
    <property type="term" value="P:amino acid transport"/>
    <property type="evidence" value="ECO:0007669"/>
    <property type="project" value="TreeGrafter"/>
</dbReference>
<evidence type="ECO:0000256" key="6">
    <source>
        <dbReference type="ARBA" id="ARBA00022989"/>
    </source>
</evidence>
<dbReference type="RefSeq" id="WP_196273280.1">
    <property type="nucleotide sequence ID" value="NZ_JADQDO010000011.1"/>
</dbReference>
<feature type="transmembrane region" description="Helical" evidence="8">
    <location>
        <begin position="214"/>
        <end position="234"/>
    </location>
</feature>
<keyword evidence="11" id="KW-1185">Reference proteome</keyword>
<feature type="transmembrane region" description="Helical" evidence="8">
    <location>
        <begin position="107"/>
        <end position="125"/>
    </location>
</feature>
<dbReference type="CDD" id="cd06261">
    <property type="entry name" value="TM_PBP2"/>
    <property type="match status" value="1"/>
</dbReference>
<evidence type="ECO:0000259" key="9">
    <source>
        <dbReference type="PROSITE" id="PS50928"/>
    </source>
</evidence>
<keyword evidence="7 8" id="KW-0472">Membrane</keyword>
<evidence type="ECO:0000256" key="4">
    <source>
        <dbReference type="ARBA" id="ARBA00022475"/>
    </source>
</evidence>
<feature type="transmembrane region" description="Helical" evidence="8">
    <location>
        <begin position="319"/>
        <end position="337"/>
    </location>
</feature>
<dbReference type="InterPro" id="IPR000515">
    <property type="entry name" value="MetI-like"/>
</dbReference>
<comment type="caution">
    <text evidence="10">The sequence shown here is derived from an EMBL/GenBank/DDBJ whole genome shotgun (WGS) entry which is preliminary data.</text>
</comment>
<dbReference type="InterPro" id="IPR010065">
    <property type="entry name" value="AA_ABC_transptr_permease_3TM"/>
</dbReference>
<evidence type="ECO:0000256" key="2">
    <source>
        <dbReference type="ARBA" id="ARBA00010072"/>
    </source>
</evidence>
<evidence type="ECO:0000313" key="10">
    <source>
        <dbReference type="EMBL" id="MBF9235288.1"/>
    </source>
</evidence>
<name>A0A931BSP3_9HYPH</name>
<comment type="subcellular location">
    <subcellularLocation>
        <location evidence="1">Cell inner membrane</location>
        <topology evidence="1">Multi-pass membrane protein</topology>
    </subcellularLocation>
    <subcellularLocation>
        <location evidence="8">Cell membrane</location>
        <topology evidence="8">Multi-pass membrane protein</topology>
    </subcellularLocation>
</comment>
<feature type="transmembrane region" description="Helical" evidence="8">
    <location>
        <begin position="145"/>
        <end position="167"/>
    </location>
</feature>
<keyword evidence="6 8" id="KW-1133">Transmembrane helix</keyword>
<dbReference type="SUPFAM" id="SSF161098">
    <property type="entry name" value="MetI-like"/>
    <property type="match status" value="1"/>
</dbReference>
<evidence type="ECO:0000256" key="5">
    <source>
        <dbReference type="ARBA" id="ARBA00022692"/>
    </source>
</evidence>
<dbReference type="EMBL" id="JADQDO010000011">
    <property type="protein sequence ID" value="MBF9235288.1"/>
    <property type="molecule type" value="Genomic_DNA"/>
</dbReference>
<feature type="transmembrane region" description="Helical" evidence="8">
    <location>
        <begin position="82"/>
        <end position="100"/>
    </location>
</feature>
<dbReference type="Gene3D" id="1.10.3720.10">
    <property type="entry name" value="MetI-like"/>
    <property type="match status" value="1"/>
</dbReference>
<feature type="transmembrane region" description="Helical" evidence="8">
    <location>
        <begin position="12"/>
        <end position="36"/>
    </location>
</feature>
<protein>
    <submittedName>
        <fullName evidence="10">Amino acid ABC transporter permease</fullName>
    </submittedName>
</protein>
<dbReference type="PANTHER" id="PTHR30614">
    <property type="entry name" value="MEMBRANE COMPONENT OF AMINO ACID ABC TRANSPORTER"/>
    <property type="match status" value="1"/>
</dbReference>
<organism evidence="10 11">
    <name type="scientific">Microvirga alba</name>
    <dbReference type="NCBI Taxonomy" id="2791025"/>
    <lineage>
        <taxon>Bacteria</taxon>
        <taxon>Pseudomonadati</taxon>
        <taxon>Pseudomonadota</taxon>
        <taxon>Alphaproteobacteria</taxon>
        <taxon>Hyphomicrobiales</taxon>
        <taxon>Methylobacteriaceae</taxon>
        <taxon>Microvirga</taxon>
    </lineage>
</organism>
<dbReference type="AlphaFoldDB" id="A0A931BSP3"/>
<evidence type="ECO:0000256" key="1">
    <source>
        <dbReference type="ARBA" id="ARBA00004429"/>
    </source>
</evidence>